<evidence type="ECO:0000256" key="8">
    <source>
        <dbReference type="HAMAP-Rule" id="MF_00910"/>
    </source>
</evidence>
<dbReference type="HAMAP" id="MF_00910">
    <property type="entry name" value="FtsL"/>
    <property type="match status" value="1"/>
</dbReference>
<comment type="similarity">
    <text evidence="8">Belongs to the FtsL family.</text>
</comment>
<comment type="subunit">
    <text evidence="8">Part of a complex composed of FtsB, FtsL and FtsQ.</text>
</comment>
<dbReference type="GO" id="GO:0051301">
    <property type="term" value="P:cell division"/>
    <property type="evidence" value="ECO:0007669"/>
    <property type="project" value="UniProtKB-KW"/>
</dbReference>
<dbReference type="RefSeq" id="WP_250223349.1">
    <property type="nucleotide sequence ID" value="NZ_CP097762.1"/>
</dbReference>
<proteinExistence type="inferred from homology"/>
<evidence type="ECO:0000256" key="2">
    <source>
        <dbReference type="ARBA" id="ARBA00022475"/>
    </source>
</evidence>
<protein>
    <recommendedName>
        <fullName evidence="8 9">Cell division protein FtsL</fullName>
    </recommendedName>
</protein>
<reference evidence="10" key="1">
    <citation type="submission" date="2022-05" db="EMBL/GenBank/DDBJ databases">
        <title>Impact of host demography and evolutionary history on endosymbiont molecular evolution: a test in carpenter ants (Genus Camponotus) and their Blochmannia endosymbionts.</title>
        <authorList>
            <person name="Manthey J.D."/>
            <person name="Giron J.C."/>
            <person name="Hruska J.P."/>
        </authorList>
    </citation>
    <scope>NUCLEOTIDE SEQUENCE</scope>
    <source>
        <strain evidence="10">C-006</strain>
    </source>
</reference>
<feature type="transmembrane region" description="Helical" evidence="8">
    <location>
        <begin position="20"/>
        <end position="42"/>
    </location>
</feature>
<keyword evidence="6 8" id="KW-0472">Membrane</keyword>
<accession>A0ABY4SY67</accession>
<evidence type="ECO:0000256" key="6">
    <source>
        <dbReference type="ARBA" id="ARBA00023136"/>
    </source>
</evidence>
<evidence type="ECO:0000256" key="1">
    <source>
        <dbReference type="ARBA" id="ARBA00004401"/>
    </source>
</evidence>
<name>A0ABY4SY67_9ENTR</name>
<evidence type="ECO:0000313" key="11">
    <source>
        <dbReference type="Proteomes" id="UP001056834"/>
    </source>
</evidence>
<dbReference type="Proteomes" id="UP001056834">
    <property type="component" value="Chromosome"/>
</dbReference>
<evidence type="ECO:0000313" key="10">
    <source>
        <dbReference type="EMBL" id="URJ25218.1"/>
    </source>
</evidence>
<evidence type="ECO:0000256" key="3">
    <source>
        <dbReference type="ARBA" id="ARBA00022618"/>
    </source>
</evidence>
<organism evidence="10 11">
    <name type="scientific">Candidatus Blochmannia ocreatus</name>
    <name type="common">nom. nud.</name>
    <dbReference type="NCBI Taxonomy" id="251538"/>
    <lineage>
        <taxon>Bacteria</taxon>
        <taxon>Pseudomonadati</taxon>
        <taxon>Pseudomonadota</taxon>
        <taxon>Gammaproteobacteria</taxon>
        <taxon>Enterobacterales</taxon>
        <taxon>Enterobacteriaceae</taxon>
        <taxon>ant endosymbionts</taxon>
        <taxon>Candidatus Blochmanniella</taxon>
    </lineage>
</organism>
<comment type="function">
    <text evidence="8">Essential cell division protein. May link together the upstream cell division proteins, which are predominantly cytoplasmic, with the downstream cell division proteins, which are predominantly periplasmic.</text>
</comment>
<keyword evidence="5 8" id="KW-1133">Transmembrane helix</keyword>
<dbReference type="InterPro" id="IPR011922">
    <property type="entry name" value="Cell_div_FtsL"/>
</dbReference>
<dbReference type="Pfam" id="PF04999">
    <property type="entry name" value="FtsL"/>
    <property type="match status" value="1"/>
</dbReference>
<comment type="subcellular location">
    <subcellularLocation>
        <location evidence="8">Cell inner membrane</location>
        <topology evidence="8">Single-pass type II membrane protein</topology>
    </subcellularLocation>
    <subcellularLocation>
        <location evidence="1">Cell membrane</location>
        <topology evidence="1">Single-pass type II membrane protein</topology>
    </subcellularLocation>
    <text evidence="8">Localizes to the division septum where it forms a ring structure.</text>
</comment>
<dbReference type="PANTHER" id="PTHR37479">
    <property type="entry name" value="CELL DIVISION PROTEIN FTSL"/>
    <property type="match status" value="1"/>
</dbReference>
<dbReference type="PANTHER" id="PTHR37479:SF1">
    <property type="entry name" value="CELL DIVISION PROTEIN FTSL"/>
    <property type="match status" value="1"/>
</dbReference>
<dbReference type="EMBL" id="CP097762">
    <property type="protein sequence ID" value="URJ25218.1"/>
    <property type="molecule type" value="Genomic_DNA"/>
</dbReference>
<gene>
    <name evidence="8 10" type="primary">ftsL</name>
    <name evidence="10" type="ORF">M9405_00575</name>
</gene>
<evidence type="ECO:0000256" key="9">
    <source>
        <dbReference type="NCBIfam" id="TIGR02209"/>
    </source>
</evidence>
<keyword evidence="2 8" id="KW-1003">Cell membrane</keyword>
<evidence type="ECO:0000256" key="4">
    <source>
        <dbReference type="ARBA" id="ARBA00022692"/>
    </source>
</evidence>
<evidence type="ECO:0000256" key="7">
    <source>
        <dbReference type="ARBA" id="ARBA00023306"/>
    </source>
</evidence>
<dbReference type="NCBIfam" id="TIGR02209">
    <property type="entry name" value="ftsL_broad"/>
    <property type="match status" value="1"/>
</dbReference>
<keyword evidence="3 8" id="KW-0132">Cell division</keyword>
<keyword evidence="8" id="KW-0997">Cell inner membrane</keyword>
<evidence type="ECO:0000256" key="5">
    <source>
        <dbReference type="ARBA" id="ARBA00022989"/>
    </source>
</evidence>
<keyword evidence="11" id="KW-1185">Reference proteome</keyword>
<keyword evidence="4 8" id="KW-0812">Transmembrane</keyword>
<keyword evidence="7 8" id="KW-0131">Cell cycle</keyword>
<sequence length="103" mass="12223">MKTAKYNLVSIIYQDIRYFGVLQIFLLLSVLITAMLVVLVTYKTRCLIMHREALFLKKENLDTEWRNLILEEKILSHQRRIERIATDTLGMCYVKSMQNNILN</sequence>